<dbReference type="Gene3D" id="1.20.1540.10">
    <property type="entry name" value="Rhomboid-like"/>
    <property type="match status" value="1"/>
</dbReference>
<comment type="caution">
    <text evidence="9">The sequence shown here is derived from an EMBL/GenBank/DDBJ whole genome shotgun (WGS) entry which is preliminary data.</text>
</comment>
<protein>
    <submittedName>
        <fullName evidence="9">Rhomboid protease GluP</fullName>
        <ecNumber evidence="9">3.4.21.105</ecNumber>
    </submittedName>
</protein>
<dbReference type="EC" id="3.4.21.105" evidence="9"/>
<evidence type="ECO:0000256" key="3">
    <source>
        <dbReference type="ARBA" id="ARBA00022692"/>
    </source>
</evidence>
<comment type="similarity">
    <text evidence="2">Belongs to the peptidase S54 family.</text>
</comment>
<feature type="transmembrane region" description="Helical" evidence="7">
    <location>
        <begin position="99"/>
        <end position="118"/>
    </location>
</feature>
<keyword evidence="4 9" id="KW-0378">Hydrolase</keyword>
<keyword evidence="3 7" id="KW-0812">Transmembrane</keyword>
<feature type="transmembrane region" description="Helical" evidence="7">
    <location>
        <begin position="170"/>
        <end position="188"/>
    </location>
</feature>
<dbReference type="GO" id="GO:0016020">
    <property type="term" value="C:membrane"/>
    <property type="evidence" value="ECO:0007669"/>
    <property type="project" value="UniProtKB-SubCell"/>
</dbReference>
<evidence type="ECO:0000313" key="10">
    <source>
        <dbReference type="Proteomes" id="UP000298324"/>
    </source>
</evidence>
<dbReference type="PANTHER" id="PTHR43731">
    <property type="entry name" value="RHOMBOID PROTEASE"/>
    <property type="match status" value="1"/>
</dbReference>
<feature type="transmembrane region" description="Helical" evidence="7">
    <location>
        <begin position="43"/>
        <end position="61"/>
    </location>
</feature>
<dbReference type="GO" id="GO:0004252">
    <property type="term" value="F:serine-type endopeptidase activity"/>
    <property type="evidence" value="ECO:0007669"/>
    <property type="project" value="InterPro"/>
</dbReference>
<sequence>MFGFELSLGRDLDYFIITHAVIPSQLVEVGLTLEQLVRLTTTMFLHGGWLHVLSNMLYLWIFGDNVEDRMGHFNYLVFYLISGYLASLVHIFVDPVSNSPLIGASGAIAGILGAYLLLYPRARVLTLVFIVFFIQIIPIPAVIFLGLWFFLQLMSGTAGLSAQAVQGVAFWAHIGGFVAGVALVKFFAGGERVRY</sequence>
<evidence type="ECO:0000313" key="9">
    <source>
        <dbReference type="EMBL" id="TEB04538.1"/>
    </source>
</evidence>
<keyword evidence="6 7" id="KW-0472">Membrane</keyword>
<dbReference type="Proteomes" id="UP000298324">
    <property type="component" value="Unassembled WGS sequence"/>
</dbReference>
<dbReference type="AlphaFoldDB" id="A0A4Y7R6E9"/>
<keyword evidence="10" id="KW-1185">Reference proteome</keyword>
<evidence type="ECO:0000256" key="7">
    <source>
        <dbReference type="SAM" id="Phobius"/>
    </source>
</evidence>
<evidence type="ECO:0000256" key="6">
    <source>
        <dbReference type="ARBA" id="ARBA00023136"/>
    </source>
</evidence>
<dbReference type="InterPro" id="IPR035952">
    <property type="entry name" value="Rhomboid-like_sf"/>
</dbReference>
<dbReference type="Pfam" id="PF01694">
    <property type="entry name" value="Rhomboid"/>
    <property type="match status" value="1"/>
</dbReference>
<dbReference type="FunFam" id="1.20.1540.10:FF:000027">
    <property type="entry name" value="Rhomboid family intramembrane serine protease"/>
    <property type="match status" value="1"/>
</dbReference>
<evidence type="ECO:0000259" key="8">
    <source>
        <dbReference type="Pfam" id="PF01694"/>
    </source>
</evidence>
<evidence type="ECO:0000256" key="1">
    <source>
        <dbReference type="ARBA" id="ARBA00004141"/>
    </source>
</evidence>
<reference evidence="9 10" key="1">
    <citation type="journal article" date="2018" name="Environ. Microbiol.">
        <title>Novel energy conservation strategies and behaviour of Pelotomaculum schinkii driving syntrophic propionate catabolism.</title>
        <authorList>
            <person name="Hidalgo-Ahumada C.A.P."/>
            <person name="Nobu M.K."/>
            <person name="Narihiro T."/>
            <person name="Tamaki H."/>
            <person name="Liu W.T."/>
            <person name="Kamagata Y."/>
            <person name="Stams A.J.M."/>
            <person name="Imachi H."/>
            <person name="Sousa D.Z."/>
        </authorList>
    </citation>
    <scope>NUCLEOTIDE SEQUENCE [LARGE SCALE GENOMIC DNA]</scope>
    <source>
        <strain evidence="9 10">HH</strain>
    </source>
</reference>
<dbReference type="SUPFAM" id="SSF144091">
    <property type="entry name" value="Rhomboid-like"/>
    <property type="match status" value="1"/>
</dbReference>
<evidence type="ECO:0000256" key="4">
    <source>
        <dbReference type="ARBA" id="ARBA00022801"/>
    </source>
</evidence>
<feature type="domain" description="Peptidase S54 rhomboid" evidence="8">
    <location>
        <begin position="34"/>
        <end position="185"/>
    </location>
</feature>
<dbReference type="PANTHER" id="PTHR43731:SF14">
    <property type="entry name" value="PRESENILIN-ASSOCIATED RHOMBOID-LIKE PROTEIN, MITOCHONDRIAL"/>
    <property type="match status" value="1"/>
</dbReference>
<dbReference type="GO" id="GO:0006508">
    <property type="term" value="P:proteolysis"/>
    <property type="evidence" value="ECO:0007669"/>
    <property type="project" value="UniProtKB-KW"/>
</dbReference>
<dbReference type="InterPro" id="IPR022764">
    <property type="entry name" value="Peptidase_S54_rhomboid_dom"/>
</dbReference>
<organism evidence="9 10">
    <name type="scientific">Pelotomaculum schinkii</name>
    <dbReference type="NCBI Taxonomy" id="78350"/>
    <lineage>
        <taxon>Bacteria</taxon>
        <taxon>Bacillati</taxon>
        <taxon>Bacillota</taxon>
        <taxon>Clostridia</taxon>
        <taxon>Eubacteriales</taxon>
        <taxon>Desulfotomaculaceae</taxon>
        <taxon>Pelotomaculum</taxon>
    </lineage>
</organism>
<feature type="transmembrane region" description="Helical" evidence="7">
    <location>
        <begin position="125"/>
        <end position="150"/>
    </location>
</feature>
<feature type="transmembrane region" description="Helical" evidence="7">
    <location>
        <begin position="73"/>
        <end position="93"/>
    </location>
</feature>
<gene>
    <name evidence="9" type="primary">gluP</name>
    <name evidence="9" type="ORF">Psch_03298</name>
</gene>
<name>A0A4Y7R6E9_9FIRM</name>
<dbReference type="EMBL" id="QFGA01000003">
    <property type="protein sequence ID" value="TEB04538.1"/>
    <property type="molecule type" value="Genomic_DNA"/>
</dbReference>
<keyword evidence="9" id="KW-0645">Protease</keyword>
<comment type="subcellular location">
    <subcellularLocation>
        <location evidence="1">Membrane</location>
        <topology evidence="1">Multi-pass membrane protein</topology>
    </subcellularLocation>
</comment>
<proteinExistence type="inferred from homology"/>
<accession>A0A4Y7R6E9</accession>
<evidence type="ECO:0000256" key="5">
    <source>
        <dbReference type="ARBA" id="ARBA00022989"/>
    </source>
</evidence>
<keyword evidence="5 7" id="KW-1133">Transmembrane helix</keyword>
<dbReference type="InterPro" id="IPR050925">
    <property type="entry name" value="Rhomboid_protease_S54"/>
</dbReference>
<evidence type="ECO:0000256" key="2">
    <source>
        <dbReference type="ARBA" id="ARBA00009045"/>
    </source>
</evidence>